<dbReference type="InterPro" id="IPR051008">
    <property type="entry name" value="Telomere_Capping_Maintenance"/>
</dbReference>
<dbReference type="Pfam" id="PF00059">
    <property type="entry name" value="Lectin_C"/>
    <property type="match status" value="3"/>
</dbReference>
<evidence type="ECO:0000256" key="4">
    <source>
        <dbReference type="ARBA" id="ARBA00023136"/>
    </source>
</evidence>
<gene>
    <name evidence="8" type="ORF">I9W95_13600</name>
</gene>
<evidence type="ECO:0000256" key="1">
    <source>
        <dbReference type="ARBA" id="ARBA00004370"/>
    </source>
</evidence>
<dbReference type="RefSeq" id="WP_225675814.1">
    <property type="nucleotide sequence ID" value="NZ_JAEDAH010000088.1"/>
</dbReference>
<feature type="domain" description="C-type lectin" evidence="7">
    <location>
        <begin position="903"/>
        <end position="1014"/>
    </location>
</feature>
<comment type="caution">
    <text evidence="8">The sequence shown here is derived from an EMBL/GenBank/DDBJ whole genome shotgun (WGS) entry which is preliminary data.</text>
</comment>
<feature type="domain" description="C-type lectin" evidence="7">
    <location>
        <begin position="244"/>
        <end position="336"/>
    </location>
</feature>
<feature type="domain" description="C-type lectin" evidence="7">
    <location>
        <begin position="336"/>
        <end position="511"/>
    </location>
</feature>
<dbReference type="SUPFAM" id="SSF56436">
    <property type="entry name" value="C-type lectin-like"/>
    <property type="match status" value="10"/>
</dbReference>
<dbReference type="PANTHER" id="PTHR35518">
    <property type="entry name" value="MAINTENANCE OF TELOMOERE CAPPING"/>
    <property type="match status" value="1"/>
</dbReference>
<keyword evidence="6" id="KW-0732">Signal</keyword>
<feature type="domain" description="C-type lectin" evidence="7">
    <location>
        <begin position="120"/>
        <end position="218"/>
    </location>
</feature>
<feature type="chain" id="PRO_5045247174" description="C-type lectin domain-containing protein" evidence="6">
    <location>
        <begin position="24"/>
        <end position="2757"/>
    </location>
</feature>
<accession>A0ABS7ZSG1</accession>
<name>A0ABS7ZSG1_9GAMM</name>
<evidence type="ECO:0000313" key="9">
    <source>
        <dbReference type="Proteomes" id="UP000714380"/>
    </source>
</evidence>
<organism evidence="8 9">
    <name type="scientific">Thalassolituus marinus</name>
    <dbReference type="NCBI Taxonomy" id="671053"/>
    <lineage>
        <taxon>Bacteria</taxon>
        <taxon>Pseudomonadati</taxon>
        <taxon>Pseudomonadota</taxon>
        <taxon>Gammaproteobacteria</taxon>
        <taxon>Oceanospirillales</taxon>
        <taxon>Oceanospirillaceae</taxon>
        <taxon>Thalassolituus</taxon>
    </lineage>
</organism>
<feature type="signal peptide" evidence="6">
    <location>
        <begin position="1"/>
        <end position="23"/>
    </location>
</feature>
<keyword evidence="2" id="KW-0812">Transmembrane</keyword>
<dbReference type="Proteomes" id="UP000714380">
    <property type="component" value="Unassembled WGS sequence"/>
</dbReference>
<evidence type="ECO:0000256" key="3">
    <source>
        <dbReference type="ARBA" id="ARBA00022989"/>
    </source>
</evidence>
<dbReference type="Pfam" id="PF13385">
    <property type="entry name" value="Laminin_G_3"/>
    <property type="match status" value="1"/>
</dbReference>
<reference evidence="8 9" key="1">
    <citation type="submission" date="2020-12" db="EMBL/GenBank/DDBJ databases">
        <title>Novel Thalassolituus-related marine hydrocarbonoclastic bacteria mediated algae-derived hydrocarbons mineralization in twilight zone of the northern South China Sea.</title>
        <authorList>
            <person name="Dong C."/>
        </authorList>
    </citation>
    <scope>NUCLEOTIDE SEQUENCE [LARGE SCALE GENOMIC DNA]</scope>
    <source>
        <strain evidence="8 9">IMCC1826</strain>
    </source>
</reference>
<keyword evidence="9" id="KW-1185">Reference proteome</keyword>
<dbReference type="PANTHER" id="PTHR35518:SF2">
    <property type="entry name" value="MAINTENANCE OF TELOMERE CAPPING PROTEIN 6"/>
    <property type="match status" value="1"/>
</dbReference>
<dbReference type="SUPFAM" id="SSF141072">
    <property type="entry name" value="CalX-like"/>
    <property type="match status" value="1"/>
</dbReference>
<dbReference type="Gene3D" id="2.60.40.2030">
    <property type="match status" value="3"/>
</dbReference>
<evidence type="ECO:0000313" key="8">
    <source>
        <dbReference type="EMBL" id="MCA6064644.1"/>
    </source>
</evidence>
<dbReference type="CDD" id="cd00037">
    <property type="entry name" value="CLECT"/>
    <property type="match status" value="4"/>
</dbReference>
<sequence length="2757" mass="292363">MKNNYKKTIISLTLTAAASFAQAATNSAGESVWFASGVTGGLSAAQAQLVNADTVSFWNGGEPNDSSSEDCATQTNGGVWNDIGCEQSRRAACFNGSSWSLSAAVVMGADNDASSSVAAAQTACTNIGSQFAAPTTLAQRNALTSAISAAGETNVFINAQDMASEGTWILNKGSTPQAPFWNAGEPDNAGGAENCAESTSSGVWNDNSCAISQQLACADLSFSNWQVTASSSAFTSVDQLTAVCQQEFGAGYQFAAPRTSVDQAALNTALTNAALGSAWINASDSAVEGYWMMNHGLFNWASSQPDVAAGICVTARQSDGQWLSADCESRAKILCSDGINWTIRNASHQFDTAVEACSRPDSSTASSNPYSQYELLAPRTEQDRSIVSRLIDGQGAGTRIWINLRQVTDTQSWIWNEDYQAPDIGGGDLAKAVWYDLLDNDDEFYSSWQRYSDGASIDRDAALAANRGVKAYFAAGEPSDSGDCVQLYASGGSAGLWDDTSCGNSKRVACFNGYEWAISPGATGLGSDNDAAENISAGHAACAAIEKDGVTGNFVFAVPVSFAQSQELLIVAQASGAGDVWINATDKKYEKTFVYNLDMDVLAPFWNDGEPNDAGGNEDCGVQQQSTGLWNDVPCTASLPVACYDPNAGINGSWALAPATTYTSSADLTLACEQIGGTYKFFAPETLSQKADLVSVMATAVISDVFINATDSASEGAWLLNRDINNWDYGQPSALASESCVSASAADALWSARDCSDSLPVACTTGGRWYFTDNATTLLDFSDGQRACDQLGDGYLFAAPRSLDGAKQMQYFAQLQGVGGDFWINGNRLSDGVAWEWNQYSVIVPVWGSAEPNGGATENCALLNNDSAGSWADADCDTASAYRYLCRNGNNWALSVTSGDLSNFANAVEACGALGAGWAFAAPETFNENLAAKEAIAAAGETSAWLNATDVMREGAWVSNAAAIGAYPFWLVSQPDNGGLNAAAETAVLKGEDCVVQRDDGYLDDVSCTSAAEYPWACTDGYTWKVTKSQGRIQSMADGHKQCFSEYGTSFVFAAPLSRNDAIQLDFARLLAEKERGSAIARVWLNMTDGGEEDNVAGSGDGSAFRKNLPFTNWLAPAYPGEEPANTCVFKSTVAAGQNNPWRTASCTSGAAHYACFDGSSWNIAVSKGALVDGSLQVAPQVGEDYWSYDRGNSLCKEQFGQQFYFSAPVTAAEELALDAAIRDASAQVKNTWLNYYYVADITSQNNRWFADRLKLGVWQKPVFDNYNNSDCALLDAAGNWTDVSCNSNYAYACFNGSWSITGLSGKWESGFEACQEQNASLFAVPRTPDEMDELTALLGGQSVWINLTDTSLESQWISNRLRYAWWAASEPSNVSNRDCARMAVNGDWYAAKCSVEVAPFACRVITGSNVEWFVSSAVGIWSQGFSVCAAEFAGGEFFVPMSYGAKTAQMNQDTLAALVAADGRDTWLNLSDQEVESSWRPYLAYSNWAEDSLFNEEEDCGYFDRATAGSGTWYADSCKYTSGSAISRGYACTNGYEWKIVETDATVDMRWSAGFTACNTLDSAGDDWTFAAPTDAVSNAKLKLAMEIAGQDQAWINVHDRVEEGEWTANGAETNFPVVADLSATATVVAEQSSNTLTAALADDEEQVIASAQWTLVSDSRFSNVADSDVVVSNNQLVTGANGTGTVTADYNAPTLLQQDAVLVFRLSVTDTPAGTATAVTSDSYVVVTVKAPILARYDFDDASAPQKDSSANGHDALNNSSNPLPAVVNGALSLTPNDVMVVPGTAADAENGLDVPATEYTVAFRISIEQAAAGNWRGVLQKGDGGLERQPGIFLFPAEESLHLTNSTTLSDNRVVNKENIPFQQWLNVIYEKDAAGFRVYIDEELVAQYDYVGETALANNGSLYVGNVPGAAESFTGLIDDIQLFNRVLTATERGQILPPPPAGQVQFASAGVLVDEYAAANTVSVSLERTRGSKDPLTVYVDLDAANSTAQLGTQADMLSAANSADLAFAAAYAAGTGFPVTWPADTKGVQTFDITIDSGDDGLREGTELARIKVADSGAATIGTPATFALRLTDLTPNPYGNFSVEAPADNIILESNGSTEQICINRESGTTGDVTVNYTIGGSATAGVDISTGDYQFAATGIVPAGTTGSVLFADGGSAQECFDIEVFVNPEIGTADRNVSVTITGLVYDSGAGIDPILTAQNSAQIIIRDYAPGEFAFSASSFSCKEPNLAETLPDDLATAAMPLSCELNVVRSNTGIYAPAATLTVSATPAAGSDFSYNATLNWDAITPSVTTNSVSETRTVTVNVVNDDVQETDEVVTFTLNPLAGEVITTATANLTLLDVTSPAVVTINEPAVITYEGELLTATINRAGNSATEFTVISNVEVLDKLTGKTDADYLSLDYSTPTGSSSQVNFPMNGGVSPSQLKIRTKDILFNGSNDYTVRVTLADADPSRVVGLGTANNANKDSGVNQTYRDFVITDDISVNDLIVISQAAVSNNATSQGGTYYPIDSFLGNPADMALSFTVPDKTAVNKKHASIYYSWELTDANGMSFVTPASASGSFTYSDGMSEAARTVTVNMNLPYTYQDDIVSSLKLTVWGGPDSSLANADEIYTQTVDVTTTPRWRRLVFDGSRCVAWDEGDGRYEANTCSGSVTDAELWTYDPYGDRMINKGDGACATGTGDLGKTDCNGSPTDWVLVDDGGSLNVRETNGGEKWCRIGTNQRINVRNFADDGLICSGSDDRFTWGADQ</sequence>
<dbReference type="InterPro" id="IPR038081">
    <property type="entry name" value="CalX-like_sf"/>
</dbReference>
<dbReference type="InterPro" id="IPR013320">
    <property type="entry name" value="ConA-like_dom_sf"/>
</dbReference>
<feature type="domain" description="C-type lectin" evidence="7">
    <location>
        <begin position="765"/>
        <end position="877"/>
    </location>
</feature>
<feature type="domain" description="C-type lectin" evidence="7">
    <location>
        <begin position="1422"/>
        <end position="1519"/>
    </location>
</feature>
<feature type="domain" description="C-type lectin" evidence="7">
    <location>
        <begin position="9"/>
        <end position="94"/>
    </location>
</feature>
<dbReference type="InterPro" id="IPR018378">
    <property type="entry name" value="C-type_lectin_CS"/>
</dbReference>
<evidence type="ECO:0000256" key="5">
    <source>
        <dbReference type="ARBA" id="ARBA00023157"/>
    </source>
</evidence>
<keyword evidence="3" id="KW-1133">Transmembrane helix</keyword>
<dbReference type="PROSITE" id="PS50041">
    <property type="entry name" value="C_TYPE_LECTIN_2"/>
    <property type="match status" value="12"/>
</dbReference>
<dbReference type="Gene3D" id="2.60.120.200">
    <property type="match status" value="1"/>
</dbReference>
<evidence type="ECO:0000259" key="7">
    <source>
        <dbReference type="PROSITE" id="PS50041"/>
    </source>
</evidence>
<evidence type="ECO:0000256" key="6">
    <source>
        <dbReference type="SAM" id="SignalP"/>
    </source>
</evidence>
<dbReference type="EMBL" id="JAEDAH010000088">
    <property type="protein sequence ID" value="MCA6064644.1"/>
    <property type="molecule type" value="Genomic_DNA"/>
</dbReference>
<dbReference type="SUPFAM" id="SSF49899">
    <property type="entry name" value="Concanavalin A-like lectins/glucanases"/>
    <property type="match status" value="1"/>
</dbReference>
<protein>
    <recommendedName>
        <fullName evidence="7">C-type lectin domain-containing protein</fullName>
    </recommendedName>
</protein>
<feature type="domain" description="C-type lectin" evidence="7">
    <location>
        <begin position="672"/>
        <end position="764"/>
    </location>
</feature>
<dbReference type="InterPro" id="IPR016187">
    <property type="entry name" value="CTDL_fold"/>
</dbReference>
<feature type="domain" description="C-type lectin" evidence="7">
    <location>
        <begin position="580"/>
        <end position="644"/>
    </location>
</feature>
<feature type="domain" description="C-type lectin" evidence="7">
    <location>
        <begin position="1019"/>
        <end position="1147"/>
    </location>
</feature>
<dbReference type="InterPro" id="IPR001304">
    <property type="entry name" value="C-type_lectin-like"/>
</dbReference>
<proteinExistence type="predicted"/>
<feature type="domain" description="C-type lectin" evidence="7">
    <location>
        <begin position="1188"/>
        <end position="1295"/>
    </location>
</feature>
<comment type="subcellular location">
    <subcellularLocation>
        <location evidence="1">Membrane</location>
    </subcellularLocation>
</comment>
<dbReference type="PROSITE" id="PS00615">
    <property type="entry name" value="C_TYPE_LECTIN_1"/>
    <property type="match status" value="3"/>
</dbReference>
<keyword evidence="5" id="KW-1015">Disulfide bond</keyword>
<feature type="domain" description="C-type lectin" evidence="7">
    <location>
        <begin position="1290"/>
        <end position="1395"/>
    </location>
</feature>
<evidence type="ECO:0000256" key="2">
    <source>
        <dbReference type="ARBA" id="ARBA00022692"/>
    </source>
</evidence>
<dbReference type="Gene3D" id="3.10.100.10">
    <property type="entry name" value="Mannose-Binding Protein A, subunit A"/>
    <property type="match status" value="9"/>
</dbReference>
<dbReference type="SMART" id="SM00034">
    <property type="entry name" value="CLECT"/>
    <property type="match status" value="5"/>
</dbReference>
<dbReference type="InterPro" id="IPR016186">
    <property type="entry name" value="C-type_lectin-like/link_sf"/>
</dbReference>
<keyword evidence="4" id="KW-0472">Membrane</keyword>